<evidence type="ECO:0000313" key="3">
    <source>
        <dbReference type="Proteomes" id="UP000756132"/>
    </source>
</evidence>
<evidence type="ECO:0000256" key="1">
    <source>
        <dbReference type="SAM" id="MobiDB-lite"/>
    </source>
</evidence>
<reference evidence="2" key="2">
    <citation type="journal article" date="2022" name="Microb. Genom.">
        <title>A chromosome-scale genome assembly of the tomato pathogen Cladosporium fulvum reveals a compartmentalized genome architecture and the presence of a dispensable chromosome.</title>
        <authorList>
            <person name="Zaccaron A.Z."/>
            <person name="Chen L.H."/>
            <person name="Samaras A."/>
            <person name="Stergiopoulos I."/>
        </authorList>
    </citation>
    <scope>NUCLEOTIDE SEQUENCE</scope>
    <source>
        <strain evidence="2">Race5_Kim</strain>
    </source>
</reference>
<dbReference type="OMA" id="ITRETHN"/>
<dbReference type="Proteomes" id="UP000756132">
    <property type="component" value="Chromosome 8"/>
</dbReference>
<feature type="compositionally biased region" description="Polar residues" evidence="1">
    <location>
        <begin position="84"/>
        <end position="100"/>
    </location>
</feature>
<feature type="region of interest" description="Disordered" evidence="1">
    <location>
        <begin position="351"/>
        <end position="373"/>
    </location>
</feature>
<feature type="compositionally biased region" description="Polar residues" evidence="1">
    <location>
        <begin position="351"/>
        <end position="361"/>
    </location>
</feature>
<feature type="compositionally biased region" description="Polar residues" evidence="1">
    <location>
        <begin position="124"/>
        <end position="139"/>
    </location>
</feature>
<protein>
    <submittedName>
        <fullName evidence="2">Uncharacterized protein</fullName>
    </submittedName>
</protein>
<dbReference type="EMBL" id="CP090170">
    <property type="protein sequence ID" value="UJO21111.1"/>
    <property type="molecule type" value="Genomic_DNA"/>
</dbReference>
<accession>A0A9Q8PEN5</accession>
<gene>
    <name evidence="2" type="ORF">CLAFUR5_10987</name>
</gene>
<evidence type="ECO:0000313" key="2">
    <source>
        <dbReference type="EMBL" id="UJO21111.1"/>
    </source>
</evidence>
<feature type="compositionally biased region" description="Basic and acidic residues" evidence="1">
    <location>
        <begin position="288"/>
        <end position="300"/>
    </location>
</feature>
<sequence>MSSSSPKSPRSRLGRLFHRRGPSDASSSASSPKATAPAAGAQQQNGAIETGHLQRRRSKRSLRDLVQGSGRSRSGSGSRRISLQREQLNREPSYNAPQNLPSGAEVAAAKALYPDGNWAPVSPTNGNFPLSGSNAQGGKTNVAEELRGPPIYESRKSRPTTANSQANGQPIERLLAQQQQERLLEYEYKQDGQNRVHVKPAPIGTAVTTTTTTTGNAVTSTTTTRTNPNRRSKDVSSHGHAQNEDQRVGGLEDFPDPLKVTKSRTSLSSEAARASLDRPHRVSGQLVHKPDVPDLRKSIDSDIGYGVAIPPRTSSAQHGQETGHMRSSSLQKPLPEPHVQEHISNARTAPQQEYNSNQSHNPDPFRACENGIHDSSTPIDLSGIVDLRNTEDVDYHTTYAPAVTHETVTVTHHEDVQEIITRETHNHHIFHRILPVIDFEILPPRHFIETRLGGKYEISPDIVPPGTNEAIQTTIQDAVAKLMPRSTSHTPAFPNRFSARSFHGRDGDLKEWTGPYGEPRTEQWWVHPPTWATGGRETGQTEPFHLGSEFEEDDGLRTPLPDDTSKWPQQLRRASLAQPQRPQSKRMSNSARMSSEYQDYQIYADATEAPPVPVHQQGRSAGGKTVLPIRMQHDGGRF</sequence>
<reference evidence="2" key="1">
    <citation type="submission" date="2021-12" db="EMBL/GenBank/DDBJ databases">
        <authorList>
            <person name="Zaccaron A."/>
            <person name="Stergiopoulos I."/>
        </authorList>
    </citation>
    <scope>NUCLEOTIDE SEQUENCE</scope>
    <source>
        <strain evidence="2">Race5_Kim</strain>
    </source>
</reference>
<dbReference type="RefSeq" id="XP_047765477.1">
    <property type="nucleotide sequence ID" value="XM_047910135.1"/>
</dbReference>
<feature type="region of interest" description="Disordered" evidence="1">
    <location>
        <begin position="489"/>
        <end position="594"/>
    </location>
</feature>
<feature type="region of interest" description="Disordered" evidence="1">
    <location>
        <begin position="124"/>
        <end position="171"/>
    </location>
</feature>
<feature type="compositionally biased region" description="Polar residues" evidence="1">
    <location>
        <begin position="312"/>
        <end position="331"/>
    </location>
</feature>
<feature type="region of interest" description="Disordered" evidence="1">
    <location>
        <begin position="1"/>
        <end position="100"/>
    </location>
</feature>
<name>A0A9Q8PEN5_PASFU</name>
<keyword evidence="3" id="KW-1185">Reference proteome</keyword>
<feature type="compositionally biased region" description="Basic residues" evidence="1">
    <location>
        <begin position="9"/>
        <end position="20"/>
    </location>
</feature>
<dbReference type="GeneID" id="71990865"/>
<feature type="region of interest" description="Disordered" evidence="1">
    <location>
        <begin position="206"/>
        <end position="338"/>
    </location>
</feature>
<dbReference type="AlphaFoldDB" id="A0A9Q8PEN5"/>
<feature type="compositionally biased region" description="Low complexity" evidence="1">
    <location>
        <begin position="23"/>
        <end position="47"/>
    </location>
</feature>
<organism evidence="2 3">
    <name type="scientific">Passalora fulva</name>
    <name type="common">Tomato leaf mold</name>
    <name type="synonym">Cladosporium fulvum</name>
    <dbReference type="NCBI Taxonomy" id="5499"/>
    <lineage>
        <taxon>Eukaryota</taxon>
        <taxon>Fungi</taxon>
        <taxon>Dikarya</taxon>
        <taxon>Ascomycota</taxon>
        <taxon>Pezizomycotina</taxon>
        <taxon>Dothideomycetes</taxon>
        <taxon>Dothideomycetidae</taxon>
        <taxon>Mycosphaerellales</taxon>
        <taxon>Mycosphaerellaceae</taxon>
        <taxon>Fulvia</taxon>
    </lineage>
</organism>
<dbReference type="PANTHER" id="PTHR38703">
    <property type="entry name" value="CHROMOSOME 8, WHOLE GENOME SHOTGUN SEQUENCE"/>
    <property type="match status" value="1"/>
</dbReference>
<feature type="compositionally biased region" description="Low complexity" evidence="1">
    <location>
        <begin position="68"/>
        <end position="80"/>
    </location>
</feature>
<dbReference type="PANTHER" id="PTHR38703:SF1">
    <property type="entry name" value="ALLERGEN"/>
    <property type="match status" value="1"/>
</dbReference>
<proteinExistence type="predicted"/>
<dbReference type="OrthoDB" id="5325276at2759"/>
<feature type="compositionally biased region" description="Polar residues" evidence="1">
    <location>
        <begin position="159"/>
        <end position="168"/>
    </location>
</feature>
<feature type="compositionally biased region" description="Polar residues" evidence="1">
    <location>
        <begin position="577"/>
        <end position="594"/>
    </location>
</feature>
<feature type="compositionally biased region" description="Low complexity" evidence="1">
    <location>
        <begin position="206"/>
        <end position="227"/>
    </location>
</feature>
<dbReference type="KEGG" id="ffu:CLAFUR5_10987"/>
<feature type="compositionally biased region" description="Basic and acidic residues" evidence="1">
    <location>
        <begin position="231"/>
        <end position="247"/>
    </location>
</feature>